<reference evidence="2" key="1">
    <citation type="submission" date="2004-11" db="EMBL/GenBank/DDBJ databases">
        <authorList>
            <consortium name="The German cDNA Consortium"/>
            <person name="Bloecker H."/>
            <person name="Boecher M."/>
            <person name="Brandt P."/>
            <person name="Mewes H.W."/>
            <person name="Weil B."/>
            <person name="Amid C."/>
            <person name="Osanger A."/>
            <person name="Fobo G."/>
            <person name="Han M."/>
            <person name="Wiemann S."/>
        </authorList>
    </citation>
    <scope>NUCLEOTIDE SEQUENCE</scope>
    <source>
        <tissue evidence="2">Kidney</tissue>
    </source>
</reference>
<evidence type="ECO:0000313" key="2">
    <source>
        <dbReference type="EMBL" id="CAH93053.1"/>
    </source>
</evidence>
<organism evidence="2">
    <name type="scientific">Pongo abelii</name>
    <name type="common">Sumatran orangutan</name>
    <name type="synonym">Pongo pygmaeus abelii</name>
    <dbReference type="NCBI Taxonomy" id="9601"/>
    <lineage>
        <taxon>Eukaryota</taxon>
        <taxon>Metazoa</taxon>
        <taxon>Chordata</taxon>
        <taxon>Craniata</taxon>
        <taxon>Vertebrata</taxon>
        <taxon>Euteleostomi</taxon>
        <taxon>Mammalia</taxon>
        <taxon>Eutheria</taxon>
        <taxon>Euarchontoglires</taxon>
        <taxon>Primates</taxon>
        <taxon>Haplorrhini</taxon>
        <taxon>Catarrhini</taxon>
        <taxon>Hominidae</taxon>
        <taxon>Pongo</taxon>
    </lineage>
</organism>
<dbReference type="OrthoDB" id="10259640at2759"/>
<dbReference type="EMBL" id="CR860950">
    <property type="protein sequence ID" value="CAH93053.1"/>
    <property type="molecule type" value="mRNA"/>
</dbReference>
<evidence type="ECO:0000256" key="1">
    <source>
        <dbReference type="SAM" id="MobiDB-lite"/>
    </source>
</evidence>
<feature type="compositionally biased region" description="Basic residues" evidence="1">
    <location>
        <begin position="21"/>
        <end position="41"/>
    </location>
</feature>
<protein>
    <submittedName>
        <fullName evidence="2">Uncharacterized protein DKFZp469E1631</fullName>
    </submittedName>
</protein>
<name>Q5R5B3_PONAB</name>
<proteinExistence type="evidence at transcript level"/>
<sequence>MGKTADSPGSGARPDPVRSFNRWKKKHSHRQNKKKQLRKQL</sequence>
<dbReference type="HOGENOM" id="CLU_003041_26_1_1"/>
<dbReference type="AlphaFoldDB" id="Q5R5B3"/>
<feature type="region of interest" description="Disordered" evidence="1">
    <location>
        <begin position="1"/>
        <end position="41"/>
    </location>
</feature>
<dbReference type="KEGG" id="pon:100173811"/>
<accession>Q5R5B3</accession>
<gene>
    <name evidence="2" type="primary">DKFZp469E1631</name>
</gene>